<dbReference type="AlphaFoldDB" id="A0A2P5DL65"/>
<reference evidence="2" key="1">
    <citation type="submission" date="2016-06" db="EMBL/GenBank/DDBJ databases">
        <title>Parallel loss of symbiosis genes in relatives of nitrogen-fixing non-legume Parasponia.</title>
        <authorList>
            <person name="Van Velzen R."/>
            <person name="Holmer R."/>
            <person name="Bu F."/>
            <person name="Rutten L."/>
            <person name="Van Zeijl A."/>
            <person name="Liu W."/>
            <person name="Santuari L."/>
            <person name="Cao Q."/>
            <person name="Sharma T."/>
            <person name="Shen D."/>
            <person name="Roswanjaya Y."/>
            <person name="Wardhani T."/>
            <person name="Kalhor M.S."/>
            <person name="Jansen J."/>
            <person name="Van den Hoogen J."/>
            <person name="Gungor B."/>
            <person name="Hartog M."/>
            <person name="Hontelez J."/>
            <person name="Verver J."/>
            <person name="Yang W.-C."/>
            <person name="Schijlen E."/>
            <person name="Repin R."/>
            <person name="Schilthuizen M."/>
            <person name="Schranz E."/>
            <person name="Heidstra R."/>
            <person name="Miyata K."/>
            <person name="Fedorova E."/>
            <person name="Kohlen W."/>
            <person name="Bisseling T."/>
            <person name="Smit S."/>
            <person name="Geurts R."/>
        </authorList>
    </citation>
    <scope>NUCLEOTIDE SEQUENCE [LARGE SCALE GENOMIC DNA]</scope>
    <source>
        <strain evidence="2">cv. RG33-2</strain>
    </source>
</reference>
<proteinExistence type="predicted"/>
<dbReference type="Proteomes" id="UP000237000">
    <property type="component" value="Unassembled WGS sequence"/>
</dbReference>
<protein>
    <submittedName>
        <fullName evidence="1">Uncharacterized protein</fullName>
    </submittedName>
</protein>
<comment type="caution">
    <text evidence="1">The sequence shown here is derived from an EMBL/GenBank/DDBJ whole genome shotgun (WGS) entry which is preliminary data.</text>
</comment>
<dbReference type="OrthoDB" id="10505932at2759"/>
<accession>A0A2P5DL65</accession>
<keyword evidence="2" id="KW-1185">Reference proteome</keyword>
<evidence type="ECO:0000313" key="1">
    <source>
        <dbReference type="EMBL" id="PON74005.1"/>
    </source>
</evidence>
<evidence type="ECO:0000313" key="2">
    <source>
        <dbReference type="Proteomes" id="UP000237000"/>
    </source>
</evidence>
<dbReference type="EMBL" id="JXTC01000263">
    <property type="protein sequence ID" value="PON74005.1"/>
    <property type="molecule type" value="Genomic_DNA"/>
</dbReference>
<dbReference type="InParanoid" id="A0A2P5DL65"/>
<organism evidence="1 2">
    <name type="scientific">Trema orientale</name>
    <name type="common">Charcoal tree</name>
    <name type="synonym">Celtis orientalis</name>
    <dbReference type="NCBI Taxonomy" id="63057"/>
    <lineage>
        <taxon>Eukaryota</taxon>
        <taxon>Viridiplantae</taxon>
        <taxon>Streptophyta</taxon>
        <taxon>Embryophyta</taxon>
        <taxon>Tracheophyta</taxon>
        <taxon>Spermatophyta</taxon>
        <taxon>Magnoliopsida</taxon>
        <taxon>eudicotyledons</taxon>
        <taxon>Gunneridae</taxon>
        <taxon>Pentapetalae</taxon>
        <taxon>rosids</taxon>
        <taxon>fabids</taxon>
        <taxon>Rosales</taxon>
        <taxon>Cannabaceae</taxon>
        <taxon>Trema</taxon>
    </lineage>
</organism>
<sequence length="78" mass="8807">MLVNVTNFSLGNLDSTFSADSFDKGADMDCKKVSNIVENTTKEMADYTNISIVVEKTKWNDNFELMEALDNGDKRKFT</sequence>
<gene>
    <name evidence="1" type="ORF">TorRG33x02_247820</name>
</gene>
<name>A0A2P5DL65_TREOI</name>